<sequence>MLQRIFIFCLLSGFALPAMALQSQPDKETQRLAEKVIELERSLAILQISTATSDDYQALESQIETLSSQQKTSQQATARINFLSNLVFLMFVALLLCLFQLRRQSRQLSALSNSRQDEK</sequence>
<dbReference type="RefSeq" id="WP_115898127.1">
    <property type="nucleotide sequence ID" value="NZ_QUNG01000008.1"/>
</dbReference>
<reference evidence="3 4" key="1">
    <citation type="submission" date="2018-08" db="EMBL/GenBank/DDBJ databases">
        <title>Genomic Encyclopedia of Type Strains, Phase III (KMG-III): the genomes of soil and plant-associated and newly described type strains.</title>
        <authorList>
            <person name="Whitman W."/>
        </authorList>
    </citation>
    <scope>NUCLEOTIDE SEQUENCE [LARGE SCALE GENOMIC DNA]</scope>
    <source>
        <strain evidence="3 4">CECT 7375</strain>
    </source>
</reference>
<evidence type="ECO:0000256" key="2">
    <source>
        <dbReference type="SAM" id="SignalP"/>
    </source>
</evidence>
<dbReference type="Proteomes" id="UP000256542">
    <property type="component" value="Unassembled WGS sequence"/>
</dbReference>
<comment type="caution">
    <text evidence="3">The sequence shown here is derived from an EMBL/GenBank/DDBJ whole genome shotgun (WGS) entry which is preliminary data.</text>
</comment>
<dbReference type="AlphaFoldDB" id="A0A3E0DIW5"/>
<evidence type="ECO:0000256" key="1">
    <source>
        <dbReference type="SAM" id="Phobius"/>
    </source>
</evidence>
<feature type="chain" id="PRO_5017754072" evidence="2">
    <location>
        <begin position="21"/>
        <end position="119"/>
    </location>
</feature>
<accession>A0A3E0DIW5</accession>
<proteinExistence type="predicted"/>
<gene>
    <name evidence="3" type="ORF">DFP81_10851</name>
</gene>
<feature type="signal peptide" evidence="2">
    <location>
        <begin position="1"/>
        <end position="20"/>
    </location>
</feature>
<protein>
    <submittedName>
        <fullName evidence="3">Uncharacterized protein</fullName>
    </submittedName>
</protein>
<keyword evidence="4" id="KW-1185">Reference proteome</keyword>
<organism evidence="3 4">
    <name type="scientific">Marinomonas pollencensis</name>
    <dbReference type="NCBI Taxonomy" id="491954"/>
    <lineage>
        <taxon>Bacteria</taxon>
        <taxon>Pseudomonadati</taxon>
        <taxon>Pseudomonadota</taxon>
        <taxon>Gammaproteobacteria</taxon>
        <taxon>Oceanospirillales</taxon>
        <taxon>Oceanospirillaceae</taxon>
        <taxon>Marinomonas</taxon>
    </lineage>
</organism>
<dbReference type="EMBL" id="QUNG01000008">
    <property type="protein sequence ID" value="REG82617.1"/>
    <property type="molecule type" value="Genomic_DNA"/>
</dbReference>
<keyword evidence="1" id="KW-0472">Membrane</keyword>
<name>A0A3E0DIW5_9GAMM</name>
<keyword evidence="1" id="KW-1133">Transmembrane helix</keyword>
<evidence type="ECO:0000313" key="4">
    <source>
        <dbReference type="Proteomes" id="UP000256542"/>
    </source>
</evidence>
<keyword evidence="1" id="KW-0812">Transmembrane</keyword>
<keyword evidence="2" id="KW-0732">Signal</keyword>
<evidence type="ECO:0000313" key="3">
    <source>
        <dbReference type="EMBL" id="REG82617.1"/>
    </source>
</evidence>
<feature type="transmembrane region" description="Helical" evidence="1">
    <location>
        <begin position="82"/>
        <end position="101"/>
    </location>
</feature>
<dbReference type="OrthoDB" id="6106521at2"/>